<dbReference type="PANTHER" id="PTHR43591">
    <property type="entry name" value="METHYLTRANSFERASE"/>
    <property type="match status" value="1"/>
</dbReference>
<dbReference type="Pfam" id="PF08241">
    <property type="entry name" value="Methyltransf_11"/>
    <property type="match status" value="1"/>
</dbReference>
<reference evidence="2 3" key="1">
    <citation type="submission" date="2018-01" db="EMBL/GenBank/DDBJ databases">
        <title>The draft genome of an aniline degradation strain ANB-1.</title>
        <authorList>
            <person name="Zhang L."/>
            <person name="Jiang J."/>
        </authorList>
    </citation>
    <scope>NUCLEOTIDE SEQUENCE [LARGE SCALE GENOMIC DNA]</scope>
    <source>
        <strain evidence="2 3">ANB-1</strain>
    </source>
</reference>
<dbReference type="InterPro" id="IPR029063">
    <property type="entry name" value="SAM-dependent_MTases_sf"/>
</dbReference>
<comment type="caution">
    <text evidence="2">The sequence shown here is derived from an EMBL/GenBank/DDBJ whole genome shotgun (WGS) entry which is preliminary data.</text>
</comment>
<dbReference type="GO" id="GO:0008757">
    <property type="term" value="F:S-adenosylmethionine-dependent methyltransferase activity"/>
    <property type="evidence" value="ECO:0007669"/>
    <property type="project" value="InterPro"/>
</dbReference>
<keyword evidence="2" id="KW-0489">Methyltransferase</keyword>
<dbReference type="GO" id="GO:0032259">
    <property type="term" value="P:methylation"/>
    <property type="evidence" value="ECO:0007669"/>
    <property type="project" value="UniProtKB-KW"/>
</dbReference>
<name>A0A2N8K910_9BURK</name>
<dbReference type="PANTHER" id="PTHR43591:SF110">
    <property type="entry name" value="RHODANESE DOMAIN-CONTAINING PROTEIN"/>
    <property type="match status" value="1"/>
</dbReference>
<protein>
    <submittedName>
        <fullName evidence="2">Class I SAM-dependent methyltransferase</fullName>
    </submittedName>
</protein>
<dbReference type="CDD" id="cd02440">
    <property type="entry name" value="AdoMet_MTases"/>
    <property type="match status" value="1"/>
</dbReference>
<proteinExistence type="predicted"/>
<keyword evidence="2" id="KW-0808">Transferase</keyword>
<feature type="domain" description="Methyltransferase type 11" evidence="1">
    <location>
        <begin position="40"/>
        <end position="131"/>
    </location>
</feature>
<dbReference type="Gene3D" id="3.40.50.150">
    <property type="entry name" value="Vaccinia Virus protein VP39"/>
    <property type="match status" value="1"/>
</dbReference>
<dbReference type="EMBL" id="POQS01000014">
    <property type="protein sequence ID" value="PND29932.1"/>
    <property type="molecule type" value="Genomic_DNA"/>
</dbReference>
<dbReference type="AlphaFoldDB" id="A0A2N8K910"/>
<dbReference type="Proteomes" id="UP000235994">
    <property type="component" value="Unassembled WGS sequence"/>
</dbReference>
<dbReference type="InterPro" id="IPR013216">
    <property type="entry name" value="Methyltransf_11"/>
</dbReference>
<gene>
    <name evidence="2" type="ORF">C1I89_31880</name>
</gene>
<evidence type="ECO:0000313" key="2">
    <source>
        <dbReference type="EMBL" id="PND29932.1"/>
    </source>
</evidence>
<accession>A0A2N8K910</accession>
<organism evidence="2 3">
    <name type="scientific">Achromobacter pulmonis</name>
    <dbReference type="NCBI Taxonomy" id="1389932"/>
    <lineage>
        <taxon>Bacteria</taxon>
        <taxon>Pseudomonadati</taxon>
        <taxon>Pseudomonadota</taxon>
        <taxon>Betaproteobacteria</taxon>
        <taxon>Burkholderiales</taxon>
        <taxon>Alcaligenaceae</taxon>
        <taxon>Achromobacter</taxon>
    </lineage>
</organism>
<sequence>MMFIRELWDVCPGDHAMQFSNGMLVERVAASLPDRKISLLDLGCGDGRSFDMFQQKIPNLEWKGLDIPESPEVKSRTRTDCDFYTFNGVEIPFDDESFDIVYSNQVFEHVRHPEDLLKEVARVLVRGGLFIGSVSYLQPFHSFSYFNFTPYGWYCACADNGLMPSMMAGGIDSVSLIQRDIDRGSFKDDWWRLSPFNADTISRTDLSVKQKNYRMLMFSGVIAFVCQRKLSAAGDFPSEWDERLRGDSR</sequence>
<evidence type="ECO:0000313" key="3">
    <source>
        <dbReference type="Proteomes" id="UP000235994"/>
    </source>
</evidence>
<dbReference type="SUPFAM" id="SSF53335">
    <property type="entry name" value="S-adenosyl-L-methionine-dependent methyltransferases"/>
    <property type="match status" value="1"/>
</dbReference>
<evidence type="ECO:0000259" key="1">
    <source>
        <dbReference type="Pfam" id="PF08241"/>
    </source>
</evidence>
<keyword evidence="3" id="KW-1185">Reference proteome</keyword>